<keyword evidence="9" id="KW-1185">Reference proteome</keyword>
<dbReference type="KEGG" id="psyt:DSAG12_01034"/>
<dbReference type="Proteomes" id="UP000321408">
    <property type="component" value="Chromosome"/>
</dbReference>
<dbReference type="SUPFAM" id="SSF47240">
    <property type="entry name" value="Ferritin-like"/>
    <property type="match status" value="1"/>
</dbReference>
<evidence type="ECO:0000256" key="5">
    <source>
        <dbReference type="ARBA" id="ARBA00023004"/>
    </source>
</evidence>
<dbReference type="InterPro" id="IPR009040">
    <property type="entry name" value="Ferritin-like_diiron"/>
</dbReference>
<dbReference type="Pfam" id="PF21349">
    <property type="entry name" value="RUBY_RBDX"/>
    <property type="match status" value="1"/>
</dbReference>
<evidence type="ECO:0000256" key="3">
    <source>
        <dbReference type="ARBA" id="ARBA00022723"/>
    </source>
</evidence>
<reference evidence="8 9" key="2">
    <citation type="journal article" date="2024" name="Int. J. Syst. Evol. Microbiol.">
        <title>Promethearchaeum syntrophicum gen. nov., sp. nov., an anaerobic, obligately syntrophic archaeon, the first isolate of the lineage 'Asgard' archaea, and proposal of the new archaeal phylum Promethearchaeota phyl. nov. and kingdom Promethearchaeati regn. nov.</title>
        <authorList>
            <person name="Imachi H."/>
            <person name="Nobu M.K."/>
            <person name="Kato S."/>
            <person name="Takaki Y."/>
            <person name="Miyazaki M."/>
            <person name="Miyata M."/>
            <person name="Ogawara M."/>
            <person name="Saito Y."/>
            <person name="Sakai S."/>
            <person name="Tahara Y.O."/>
            <person name="Takano Y."/>
            <person name="Tasumi E."/>
            <person name="Uematsu K."/>
            <person name="Yoshimura T."/>
            <person name="Itoh T."/>
            <person name="Ohkuma M."/>
            <person name="Takai K."/>
        </authorList>
    </citation>
    <scope>NUCLEOTIDE SEQUENCE [LARGE SCALE GENOMIC DNA]</scope>
    <source>
        <strain evidence="8 9">MK-D1</strain>
    </source>
</reference>
<keyword evidence="8" id="KW-0575">Peroxidase</keyword>
<feature type="domain" description="Ferritin-like diiron" evidence="7">
    <location>
        <begin position="1"/>
        <end position="150"/>
    </location>
</feature>
<dbReference type="RefSeq" id="WP_147662128.1">
    <property type="nucleotide sequence ID" value="NZ_CP042905.2"/>
</dbReference>
<dbReference type="EC" id="1.11.1.1" evidence="8"/>
<reference evidence="8 9" key="1">
    <citation type="journal article" date="2020" name="Nature">
        <title>Isolation of an archaeon at the prokaryote-eukaryote interface.</title>
        <authorList>
            <person name="Imachi H."/>
            <person name="Nobu M.K."/>
            <person name="Nakahara N."/>
            <person name="Morono Y."/>
            <person name="Ogawara M."/>
            <person name="Takaki Y."/>
            <person name="Takano Y."/>
            <person name="Uematsu K."/>
            <person name="Ikuta T."/>
            <person name="Ito M."/>
            <person name="Matsui Y."/>
            <person name="Miyazaki M."/>
            <person name="Murata K."/>
            <person name="Saito Y."/>
            <person name="Sakai S."/>
            <person name="Song C."/>
            <person name="Tasumi E."/>
            <person name="Yamanaka Y."/>
            <person name="Yamaguchi T."/>
            <person name="Kamagata Y."/>
            <person name="Tamaki H."/>
            <person name="Takai K."/>
        </authorList>
    </citation>
    <scope>NUCLEOTIDE SEQUENCE [LARGE SCALE GENOMIC DNA]</scope>
    <source>
        <strain evidence="8 9">MK-D1</strain>
    </source>
</reference>
<dbReference type="GO" id="GO:0005506">
    <property type="term" value="F:iron ion binding"/>
    <property type="evidence" value="ECO:0007669"/>
    <property type="project" value="InterPro"/>
</dbReference>
<name>A0A5B9D8Z0_9ARCH</name>
<dbReference type="PANTHER" id="PTHR43865">
    <property type="entry name" value="RUBRERYTHRIN-RELATED"/>
    <property type="match status" value="1"/>
</dbReference>
<sequence length="195" mass="22966">MKKTLLNVLQAYVGECQARNRYDFYGKVAKKEGYEQIAALFFEIAKQEKTHGKNFFRMYQRLRKELNEPEIEIYLDKVHVPTVFETTIENLKAAIEGEHFENSELYPGFAKIAEEEGFPKIAVQIRGIVKAEEHHEEIYTKLLKELEAGTIFKKDEQIWWVCRECGYIHYGKEAPNNCPSCDHPQSYFQRKSEEF</sequence>
<protein>
    <submittedName>
        <fullName evidence="8">Rubrerythrin</fullName>
        <ecNumber evidence="8">1.11.1.1</ecNumber>
    </submittedName>
</protein>
<dbReference type="InterPro" id="IPR003251">
    <property type="entry name" value="Rr_diiron-bd_dom"/>
</dbReference>
<evidence type="ECO:0000259" key="6">
    <source>
        <dbReference type="PROSITE" id="PS50903"/>
    </source>
</evidence>
<keyword evidence="2" id="KW-0813">Transport</keyword>
<dbReference type="PANTHER" id="PTHR43865:SF1">
    <property type="entry name" value="RUBRERYTHRIN-RELATED"/>
    <property type="match status" value="1"/>
</dbReference>
<dbReference type="Gene3D" id="2.20.28.10">
    <property type="match status" value="1"/>
</dbReference>
<dbReference type="SUPFAM" id="SSF57802">
    <property type="entry name" value="Rubredoxin-like"/>
    <property type="match status" value="1"/>
</dbReference>
<dbReference type="NCBIfam" id="NF045767">
    <property type="entry name" value="RuberyRbr"/>
    <property type="match status" value="1"/>
</dbReference>
<accession>A0A5B9D8Z0</accession>
<keyword evidence="5" id="KW-0408">Iron</keyword>
<dbReference type="Pfam" id="PF02915">
    <property type="entry name" value="Rubrerythrin"/>
    <property type="match status" value="1"/>
</dbReference>
<feature type="domain" description="Rubredoxin-like" evidence="6">
    <location>
        <begin position="157"/>
        <end position="191"/>
    </location>
</feature>
<dbReference type="PROSITE" id="PS50905">
    <property type="entry name" value="FERRITIN_LIKE"/>
    <property type="match status" value="1"/>
</dbReference>
<dbReference type="OrthoDB" id="45654at2157"/>
<evidence type="ECO:0000313" key="8">
    <source>
        <dbReference type="EMBL" id="QEE15210.1"/>
    </source>
</evidence>
<dbReference type="CDD" id="cd00729">
    <property type="entry name" value="rubredoxin_SM"/>
    <property type="match status" value="1"/>
</dbReference>
<dbReference type="GeneID" id="41329032"/>
<organism evidence="8 9">
    <name type="scientific">Promethearchaeum syntrophicum</name>
    <dbReference type="NCBI Taxonomy" id="2594042"/>
    <lineage>
        <taxon>Archaea</taxon>
        <taxon>Promethearchaeati</taxon>
        <taxon>Promethearchaeota</taxon>
        <taxon>Promethearchaeia</taxon>
        <taxon>Promethearchaeales</taxon>
        <taxon>Promethearchaeaceae</taxon>
        <taxon>Promethearchaeum</taxon>
    </lineage>
</organism>
<evidence type="ECO:0000256" key="1">
    <source>
        <dbReference type="ARBA" id="ARBA00001965"/>
    </source>
</evidence>
<keyword evidence="4" id="KW-0249">Electron transport</keyword>
<dbReference type="AlphaFoldDB" id="A0A5B9D8Z0"/>
<dbReference type="InterPro" id="IPR052364">
    <property type="entry name" value="Rubrerythrin"/>
</dbReference>
<dbReference type="InterPro" id="IPR048574">
    <property type="entry name" value="RUBY_RBDX"/>
</dbReference>
<gene>
    <name evidence="8" type="primary">rbr</name>
    <name evidence="8" type="ORF">DSAG12_01034</name>
</gene>
<dbReference type="CDD" id="cd01041">
    <property type="entry name" value="Rubrerythrin"/>
    <property type="match status" value="1"/>
</dbReference>
<proteinExistence type="predicted"/>
<dbReference type="InterPro" id="IPR024934">
    <property type="entry name" value="Rubredoxin-like_dom"/>
</dbReference>
<evidence type="ECO:0000256" key="4">
    <source>
        <dbReference type="ARBA" id="ARBA00022982"/>
    </source>
</evidence>
<keyword evidence="3" id="KW-0479">Metal-binding</keyword>
<dbReference type="GO" id="GO:0016491">
    <property type="term" value="F:oxidoreductase activity"/>
    <property type="evidence" value="ECO:0007669"/>
    <property type="project" value="InterPro"/>
</dbReference>
<keyword evidence="8" id="KW-0560">Oxidoreductase</keyword>
<dbReference type="Gene3D" id="1.20.1260.10">
    <property type="match status" value="1"/>
</dbReference>
<comment type="cofactor">
    <cofactor evidence="1">
        <name>Fe(3+)</name>
        <dbReference type="ChEBI" id="CHEBI:29034"/>
    </cofactor>
</comment>
<dbReference type="InterPro" id="IPR012347">
    <property type="entry name" value="Ferritin-like"/>
</dbReference>
<evidence type="ECO:0000259" key="7">
    <source>
        <dbReference type="PROSITE" id="PS50905"/>
    </source>
</evidence>
<dbReference type="EMBL" id="CP042905">
    <property type="protein sequence ID" value="QEE15210.1"/>
    <property type="molecule type" value="Genomic_DNA"/>
</dbReference>
<dbReference type="InterPro" id="IPR009078">
    <property type="entry name" value="Ferritin-like_SF"/>
</dbReference>
<dbReference type="PROSITE" id="PS50903">
    <property type="entry name" value="RUBREDOXIN_LIKE"/>
    <property type="match status" value="1"/>
</dbReference>
<evidence type="ECO:0000313" key="9">
    <source>
        <dbReference type="Proteomes" id="UP000321408"/>
    </source>
</evidence>
<evidence type="ECO:0000256" key="2">
    <source>
        <dbReference type="ARBA" id="ARBA00022448"/>
    </source>
</evidence>